<feature type="transmembrane region" description="Helical" evidence="6">
    <location>
        <begin position="617"/>
        <end position="636"/>
    </location>
</feature>
<evidence type="ECO:0000256" key="1">
    <source>
        <dbReference type="ARBA" id="ARBA00004651"/>
    </source>
</evidence>
<keyword evidence="4 6" id="KW-1133">Transmembrane helix</keyword>
<keyword evidence="9" id="KW-1185">Reference proteome</keyword>
<feature type="transmembrane region" description="Helical" evidence="6">
    <location>
        <begin position="643"/>
        <end position="665"/>
    </location>
</feature>
<feature type="domain" description="SSD" evidence="7">
    <location>
        <begin position="643"/>
        <end position="769"/>
    </location>
</feature>
<dbReference type="Pfam" id="PF03176">
    <property type="entry name" value="MMPL"/>
    <property type="match status" value="2"/>
</dbReference>
<protein>
    <submittedName>
        <fullName evidence="8">MMPL family transporter</fullName>
    </submittedName>
</protein>
<comment type="subcellular location">
    <subcellularLocation>
        <location evidence="1">Cell membrane</location>
        <topology evidence="1">Multi-pass membrane protein</topology>
    </subcellularLocation>
</comment>
<evidence type="ECO:0000313" key="8">
    <source>
        <dbReference type="EMBL" id="MBW2938590.1"/>
    </source>
</evidence>
<feature type="transmembrane region" description="Helical" evidence="6">
    <location>
        <begin position="229"/>
        <end position="248"/>
    </location>
</feature>
<gene>
    <name evidence="8" type="ORF">KXJ69_10760</name>
</gene>
<dbReference type="InterPro" id="IPR000731">
    <property type="entry name" value="SSD"/>
</dbReference>
<feature type="transmembrane region" description="Helical" evidence="6">
    <location>
        <begin position="281"/>
        <end position="302"/>
    </location>
</feature>
<proteinExistence type="predicted"/>
<evidence type="ECO:0000259" key="7">
    <source>
        <dbReference type="PROSITE" id="PS50156"/>
    </source>
</evidence>
<dbReference type="PANTHER" id="PTHR33406:SF12">
    <property type="entry name" value="BLR2997 PROTEIN"/>
    <property type="match status" value="1"/>
</dbReference>
<evidence type="ECO:0000256" key="6">
    <source>
        <dbReference type="SAM" id="Phobius"/>
    </source>
</evidence>
<feature type="transmembrane region" description="Helical" evidence="6">
    <location>
        <begin position="21"/>
        <end position="39"/>
    </location>
</feature>
<evidence type="ECO:0000256" key="2">
    <source>
        <dbReference type="ARBA" id="ARBA00022475"/>
    </source>
</evidence>
<dbReference type="Proteomes" id="UP001138686">
    <property type="component" value="Unassembled WGS sequence"/>
</dbReference>
<reference evidence="8" key="1">
    <citation type="submission" date="2021-07" db="EMBL/GenBank/DDBJ databases">
        <title>Aureisphaera sp. CAU 1614 isolated from sea sediment.</title>
        <authorList>
            <person name="Kim W."/>
        </authorList>
    </citation>
    <scope>NUCLEOTIDE SEQUENCE</scope>
    <source>
        <strain evidence="8">CAU 1614</strain>
    </source>
</reference>
<evidence type="ECO:0000256" key="3">
    <source>
        <dbReference type="ARBA" id="ARBA00022692"/>
    </source>
</evidence>
<feature type="transmembrane region" description="Helical" evidence="6">
    <location>
        <begin position="322"/>
        <end position="346"/>
    </location>
</feature>
<accession>A0A9X1FPW0</accession>
<feature type="domain" description="SSD" evidence="7">
    <location>
        <begin position="255"/>
        <end position="380"/>
    </location>
</feature>
<name>A0A9X1FPW0_9FLAO</name>
<dbReference type="InterPro" id="IPR004869">
    <property type="entry name" value="MMPL_dom"/>
</dbReference>
<feature type="transmembrane region" description="Helical" evidence="6">
    <location>
        <begin position="712"/>
        <end position="736"/>
    </location>
</feature>
<dbReference type="GO" id="GO:0005886">
    <property type="term" value="C:plasma membrane"/>
    <property type="evidence" value="ECO:0007669"/>
    <property type="project" value="UniProtKB-SubCell"/>
</dbReference>
<dbReference type="AlphaFoldDB" id="A0A9X1FPW0"/>
<keyword evidence="3 6" id="KW-0812">Transmembrane</keyword>
<feature type="transmembrane region" description="Helical" evidence="6">
    <location>
        <begin position="671"/>
        <end position="691"/>
    </location>
</feature>
<feature type="transmembrane region" description="Helical" evidence="6">
    <location>
        <begin position="255"/>
        <end position="275"/>
    </location>
</feature>
<keyword evidence="2" id="KW-1003">Cell membrane</keyword>
<evidence type="ECO:0000313" key="9">
    <source>
        <dbReference type="Proteomes" id="UP001138686"/>
    </source>
</evidence>
<dbReference type="PROSITE" id="PS50156">
    <property type="entry name" value="SSD"/>
    <property type="match status" value="2"/>
</dbReference>
<comment type="caution">
    <text evidence="8">The sequence shown here is derived from an EMBL/GenBank/DDBJ whole genome shotgun (WGS) entry which is preliminary data.</text>
</comment>
<feature type="transmembrane region" description="Helical" evidence="6">
    <location>
        <begin position="742"/>
        <end position="768"/>
    </location>
</feature>
<evidence type="ECO:0000256" key="4">
    <source>
        <dbReference type="ARBA" id="ARBA00022989"/>
    </source>
</evidence>
<keyword evidence="5 6" id="KW-0472">Membrane</keyword>
<feature type="transmembrane region" description="Helical" evidence="6">
    <location>
        <begin position="358"/>
        <end position="381"/>
    </location>
</feature>
<dbReference type="PANTHER" id="PTHR33406">
    <property type="entry name" value="MEMBRANE PROTEIN MJ1562-RELATED"/>
    <property type="match status" value="1"/>
</dbReference>
<organism evidence="8 9">
    <name type="scientific">Halomarinibacterium sedimenti</name>
    <dbReference type="NCBI Taxonomy" id="2857106"/>
    <lineage>
        <taxon>Bacteria</taxon>
        <taxon>Pseudomonadati</taxon>
        <taxon>Bacteroidota</taxon>
        <taxon>Flavobacteriia</taxon>
        <taxon>Flavobacteriales</taxon>
        <taxon>Flavobacteriaceae</taxon>
        <taxon>Halomarinibacterium</taxon>
    </lineage>
</organism>
<dbReference type="InterPro" id="IPR050545">
    <property type="entry name" value="Mycobact_MmpL"/>
</dbReference>
<evidence type="ECO:0000256" key="5">
    <source>
        <dbReference type="ARBA" id="ARBA00023136"/>
    </source>
</evidence>
<sequence>MNKLFSIGFWSAVARFILRNRTLIIIFIAAMTVFFAMQWKNMRFTYTEANLLPDDHKYNEEYQEFLDKFGEEGNLIIIGIKDSTLFTPTNFKAWTKLSKDLSEYKEVELSLSIGDLQKLEKREDTAAFQLVPFINDSVLDSEKLERYRYELFNKLPFYEGLVYSPNKESVRTAVYLKKDIVNTPARRDFIINDLIPLIDAFESETGIKVYTSGMPYIRTLNSQNIIDEIRWFIGAALLVTSLIFFFFFRSFRATFISTLVVIIGVMWSFGVLGLLHYEITVLTALIPPLIIVIGIPNCIFLINKYQQEIKLHGNQAKSLQRVIAKIGNATLMTNVTTASGFATFILTQSKLLKEFGTVASINILAIFLLSLFIIPIAYSYMAIPKYKHLKHLNKRWIGKFVSWMERMVREHRIAIYITTIVLLCTSIIGIYNIKLSGSLIEDMPKNKPFFQDIKFFEKEYEGIMPLEILVDTKRKKGVMNLATLKRMDELQNYMEEIPELSTTLSVVQLVKYSKQAYYNNNPEYYQLPNSQERTFILSYAKSSANDTNLLSSYVDSTGQYARITTFMKDTQTERFDRIEEDIRSQIEKIFPSDRYNVSITGKAFVFEKGTKYLVNNLLLSLSLAIFLIALFMAWMFRSFRMILVSLIPNLLPLLITAGLMGFLGVPIKPSTILVFSIAFGISVDDTIHFLAKYRQELIANHWKIKKSVYAALRETGVSMFYTSIVLFFGFSVFTISSFGGTVALGALVSATLLFAMLANLLLLPSLLLSLERSIANKQTFRKPTIQILPSSDEEVEEIEKEEQENTNA</sequence>
<feature type="transmembrane region" description="Helical" evidence="6">
    <location>
        <begin position="413"/>
        <end position="433"/>
    </location>
</feature>
<dbReference type="EMBL" id="JAHWDP010000004">
    <property type="protein sequence ID" value="MBW2938590.1"/>
    <property type="molecule type" value="Genomic_DNA"/>
</dbReference>
<dbReference type="RefSeq" id="WP_219053117.1">
    <property type="nucleotide sequence ID" value="NZ_JAHWDP010000004.1"/>
</dbReference>